<dbReference type="CDD" id="cd00200">
    <property type="entry name" value="WD40"/>
    <property type="match status" value="1"/>
</dbReference>
<accession>A0A507AWU1</accession>
<evidence type="ECO:0000256" key="6">
    <source>
        <dbReference type="SAM" id="MobiDB-lite"/>
    </source>
</evidence>
<dbReference type="RefSeq" id="XP_030993658.1">
    <property type="nucleotide sequence ID" value="XM_031142190.1"/>
</dbReference>
<evidence type="ECO:0000256" key="2">
    <source>
        <dbReference type="ARBA" id="ARBA00022574"/>
    </source>
</evidence>
<protein>
    <submittedName>
        <fullName evidence="7">Uncharacterized protein</fullName>
    </submittedName>
</protein>
<dbReference type="PROSITE" id="PS50294">
    <property type="entry name" value="WD_REPEATS_REGION"/>
    <property type="match status" value="2"/>
</dbReference>
<dbReference type="FunCoup" id="A0A507AWU1">
    <property type="interactions" value="960"/>
</dbReference>
<feature type="region of interest" description="Disordered" evidence="6">
    <location>
        <begin position="184"/>
        <end position="225"/>
    </location>
</feature>
<name>A0A507AWU1_9PEZI</name>
<dbReference type="GeneID" id="41974892"/>
<dbReference type="PROSITE" id="PS50082">
    <property type="entry name" value="WD_REPEATS_2"/>
    <property type="match status" value="4"/>
</dbReference>
<evidence type="ECO:0000313" key="7">
    <source>
        <dbReference type="EMBL" id="TPX11947.1"/>
    </source>
</evidence>
<keyword evidence="8" id="KW-1185">Reference proteome</keyword>
<feature type="repeat" description="WD" evidence="5">
    <location>
        <begin position="311"/>
        <end position="344"/>
    </location>
</feature>
<feature type="repeat" description="WD" evidence="5">
    <location>
        <begin position="269"/>
        <end position="310"/>
    </location>
</feature>
<comment type="subcellular location">
    <subcellularLocation>
        <location evidence="1">Nucleus</location>
    </subcellularLocation>
</comment>
<keyword evidence="3" id="KW-0677">Repeat</keyword>
<dbReference type="STRING" id="1093900.A0A507AWU1"/>
<dbReference type="PANTHER" id="PTHR19865">
    <property type="entry name" value="U3 SMALL NUCLEOLAR RNA INTERACTING PROTEIN 2"/>
    <property type="match status" value="1"/>
</dbReference>
<proteinExistence type="predicted"/>
<evidence type="ECO:0000256" key="4">
    <source>
        <dbReference type="ARBA" id="ARBA00023242"/>
    </source>
</evidence>
<dbReference type="PANTHER" id="PTHR19865:SF0">
    <property type="entry name" value="U3 SMALL NUCLEOLAR RNA-INTERACTING PROTEIN 2"/>
    <property type="match status" value="1"/>
</dbReference>
<evidence type="ECO:0000256" key="1">
    <source>
        <dbReference type="ARBA" id="ARBA00004123"/>
    </source>
</evidence>
<dbReference type="InterPro" id="IPR036322">
    <property type="entry name" value="WD40_repeat_dom_sf"/>
</dbReference>
<dbReference type="InterPro" id="IPR015943">
    <property type="entry name" value="WD40/YVTN_repeat-like_dom_sf"/>
</dbReference>
<dbReference type="Gene3D" id="2.130.10.10">
    <property type="entry name" value="YVTN repeat-like/Quinoprotein amine dehydrogenase"/>
    <property type="match status" value="1"/>
</dbReference>
<dbReference type="InterPro" id="IPR020472">
    <property type="entry name" value="WD40_PAC1"/>
</dbReference>
<comment type="caution">
    <text evidence="7">The sequence shown here is derived from an EMBL/GenBank/DDBJ whole genome shotgun (WGS) entry which is preliminary data.</text>
</comment>
<dbReference type="InterPro" id="IPR001680">
    <property type="entry name" value="WD40_rpt"/>
</dbReference>
<dbReference type="InterPro" id="IPR039241">
    <property type="entry name" value="Rrp9-like"/>
</dbReference>
<feature type="compositionally biased region" description="Basic residues" evidence="6">
    <location>
        <begin position="195"/>
        <end position="210"/>
    </location>
</feature>
<dbReference type="SMART" id="SM00320">
    <property type="entry name" value="WD40"/>
    <property type="match status" value="5"/>
</dbReference>
<dbReference type="GO" id="GO:0032040">
    <property type="term" value="C:small-subunit processome"/>
    <property type="evidence" value="ECO:0007669"/>
    <property type="project" value="TreeGrafter"/>
</dbReference>
<dbReference type="PRINTS" id="PR00320">
    <property type="entry name" value="GPROTEINBRPT"/>
</dbReference>
<keyword evidence="4" id="KW-0539">Nucleus</keyword>
<dbReference type="EMBL" id="SKBQ01000045">
    <property type="protein sequence ID" value="TPX11947.1"/>
    <property type="molecule type" value="Genomic_DNA"/>
</dbReference>
<feature type="repeat" description="WD" evidence="5">
    <location>
        <begin position="227"/>
        <end position="268"/>
    </location>
</feature>
<dbReference type="AlphaFoldDB" id="A0A507AWU1"/>
<dbReference type="OrthoDB" id="189968at2759"/>
<dbReference type="InParanoid" id="A0A507AWU1"/>
<dbReference type="Pfam" id="PF00400">
    <property type="entry name" value="WD40"/>
    <property type="match status" value="4"/>
</dbReference>
<dbReference type="Proteomes" id="UP000319257">
    <property type="component" value="Unassembled WGS sequence"/>
</dbReference>
<evidence type="ECO:0000256" key="5">
    <source>
        <dbReference type="PROSITE-ProRule" id="PRU00221"/>
    </source>
</evidence>
<gene>
    <name evidence="7" type="ORF">E0L32_007445</name>
</gene>
<feature type="repeat" description="WD" evidence="5">
    <location>
        <begin position="444"/>
        <end position="478"/>
    </location>
</feature>
<evidence type="ECO:0000256" key="3">
    <source>
        <dbReference type="ARBA" id="ARBA00022737"/>
    </source>
</evidence>
<dbReference type="GO" id="GO:0034511">
    <property type="term" value="F:U3 snoRNA binding"/>
    <property type="evidence" value="ECO:0007669"/>
    <property type="project" value="InterPro"/>
</dbReference>
<sequence>MSSSFFTVPAAQRKRKRDGVPSASSTAAATKRSRSNGTKAAPKAPQPERDESISGSDSEDDISPDDVGMSDGEDESESEHEGETAAERRLRLAERYLQNVRSEVEQTIGFDAEEIDRDLIAERLKEDVAEGKGRMYRFVVDEYDFAQAVSTQFRYDTECTTSIAVCAPYAFTVAKDMTITKWQLPDPNAPLPTPNKKRQRPLPPPRRRPTKLLQTKGSHREKGQQTYQHHTAPILCVAASEDGKFLVTGGADRKMIVWKQEDLTPLKVFTQHRDAVTSVAFRRGTNQLYSSSADRTVKTWSLNELTCIETLFGHQDQALDVAALSREQCISAGARDRTVRFWKVVEETQLVFRGGASEKKSRRADAAHSYAEGSIDRVAMIDDETFVSGADNGSISLWSLQKKKPVCVIPLAHGCDPSPKREDIFSGMDNAETKPLPPPEPRWITALAVLPYSNLVLSGSWDGQVRIWKVSEDKRRLEPAGVLGRDLGEQQQEANGVADVPNGVVVNGEKKRTKKSKVEPVARGIVNDIGIFERGEAGKDGLGVVVALGKEHRLGRWKKASGGKNGAMVFEIPRLAKN</sequence>
<organism evidence="7 8">
    <name type="scientific">Thyridium curvatum</name>
    <dbReference type="NCBI Taxonomy" id="1093900"/>
    <lineage>
        <taxon>Eukaryota</taxon>
        <taxon>Fungi</taxon>
        <taxon>Dikarya</taxon>
        <taxon>Ascomycota</taxon>
        <taxon>Pezizomycotina</taxon>
        <taxon>Sordariomycetes</taxon>
        <taxon>Sordariomycetidae</taxon>
        <taxon>Thyridiales</taxon>
        <taxon>Thyridiaceae</taxon>
        <taxon>Thyridium</taxon>
    </lineage>
</organism>
<feature type="region of interest" description="Disordered" evidence="6">
    <location>
        <begin position="1"/>
        <end position="86"/>
    </location>
</feature>
<keyword evidence="2 5" id="KW-0853">WD repeat</keyword>
<evidence type="ECO:0000313" key="8">
    <source>
        <dbReference type="Proteomes" id="UP000319257"/>
    </source>
</evidence>
<dbReference type="SUPFAM" id="SSF50978">
    <property type="entry name" value="WD40 repeat-like"/>
    <property type="match status" value="1"/>
</dbReference>
<reference evidence="7 8" key="1">
    <citation type="submission" date="2019-06" db="EMBL/GenBank/DDBJ databases">
        <title>Draft genome sequence of the filamentous fungus Phialemoniopsis curvata isolated from diesel fuel.</title>
        <authorList>
            <person name="Varaljay V.A."/>
            <person name="Lyon W.J."/>
            <person name="Crouch A.L."/>
            <person name="Drake C.E."/>
            <person name="Hollomon J.M."/>
            <person name="Nadeau L.J."/>
            <person name="Nunn H.S."/>
            <person name="Stevenson B.S."/>
            <person name="Bojanowski C.L."/>
            <person name="Crookes-Goodson W.J."/>
        </authorList>
    </citation>
    <scope>NUCLEOTIDE SEQUENCE [LARGE SCALE GENOMIC DNA]</scope>
    <source>
        <strain evidence="7 8">D216</strain>
    </source>
</reference>